<dbReference type="Pfam" id="PF06962">
    <property type="entry name" value="rRNA_methylase"/>
    <property type="match status" value="1"/>
</dbReference>
<keyword evidence="1" id="KW-0808">Transferase</keyword>
<gene>
    <name evidence="1" type="ORF">FEM03_09230</name>
</gene>
<organism evidence="1 2">
    <name type="scientific">Phragmitibacter flavus</name>
    <dbReference type="NCBI Taxonomy" id="2576071"/>
    <lineage>
        <taxon>Bacteria</taxon>
        <taxon>Pseudomonadati</taxon>
        <taxon>Verrucomicrobiota</taxon>
        <taxon>Verrucomicrobiia</taxon>
        <taxon>Verrucomicrobiales</taxon>
        <taxon>Verrucomicrobiaceae</taxon>
        <taxon>Phragmitibacter</taxon>
    </lineage>
</organism>
<keyword evidence="1" id="KW-0489">Methyltransferase</keyword>
<sequence length="207" mass="22682">MPSSAHQPFPTAVQWSHLLLQPRLQPGMNAVDATAGNGHDALFLAQHVLPNGKLFIFDIQEPAITSTRQRLLDHAIPLDSVEFFQTGHQTLIQSLPPTLHGQINAIMFNLGYLPGGDKSRITLTESTLSAIRQALDMLAPDGLLTTVVYPGHDGGREEAALVETLFSQLPSDIFEVQKHAFLNYRPTTPYLMAVRRKKAEAGTPTTP</sequence>
<dbReference type="PANTHER" id="PTHR35276">
    <property type="entry name" value="S-ADENOSYL-L-METHIONINE-DEPENDENT METHYLTRANSFERASES SUPERFAMILY PROTEIN"/>
    <property type="match status" value="1"/>
</dbReference>
<evidence type="ECO:0000313" key="1">
    <source>
        <dbReference type="EMBL" id="TLD71085.1"/>
    </source>
</evidence>
<dbReference type="PANTHER" id="PTHR35276:SF1">
    <property type="entry name" value="TRNA (MNM(5)S(2)U34)-METHYLTRANSFERASE, CHLOROPLASTIC"/>
    <property type="match status" value="1"/>
</dbReference>
<evidence type="ECO:0000313" key="2">
    <source>
        <dbReference type="Proteomes" id="UP000306196"/>
    </source>
</evidence>
<protein>
    <submittedName>
        <fullName evidence="1">Methyltransferase domain-containing protein</fullName>
    </submittedName>
</protein>
<dbReference type="GO" id="GO:0032259">
    <property type="term" value="P:methylation"/>
    <property type="evidence" value="ECO:0007669"/>
    <property type="project" value="UniProtKB-KW"/>
</dbReference>
<dbReference type="Proteomes" id="UP000306196">
    <property type="component" value="Unassembled WGS sequence"/>
</dbReference>
<dbReference type="OrthoDB" id="9792989at2"/>
<keyword evidence="2" id="KW-1185">Reference proteome</keyword>
<dbReference type="SUPFAM" id="SSF53335">
    <property type="entry name" value="S-adenosyl-L-methionine-dependent methyltransferases"/>
    <property type="match status" value="1"/>
</dbReference>
<dbReference type="InterPro" id="IPR029063">
    <property type="entry name" value="SAM-dependent_MTases_sf"/>
</dbReference>
<dbReference type="RefSeq" id="WP_138085914.1">
    <property type="nucleotide sequence ID" value="NZ_VAUV01000006.1"/>
</dbReference>
<accession>A0A5R8KGJ9</accession>
<dbReference type="Gene3D" id="3.40.50.150">
    <property type="entry name" value="Vaccinia Virus protein VP39"/>
    <property type="match status" value="1"/>
</dbReference>
<dbReference type="InterPro" id="IPR010719">
    <property type="entry name" value="MnmM_MeTrfase"/>
</dbReference>
<dbReference type="GO" id="GO:0008168">
    <property type="term" value="F:methyltransferase activity"/>
    <property type="evidence" value="ECO:0007669"/>
    <property type="project" value="UniProtKB-KW"/>
</dbReference>
<comment type="caution">
    <text evidence="1">The sequence shown here is derived from an EMBL/GenBank/DDBJ whole genome shotgun (WGS) entry which is preliminary data.</text>
</comment>
<name>A0A5R8KGJ9_9BACT</name>
<reference evidence="1 2" key="1">
    <citation type="submission" date="2019-05" db="EMBL/GenBank/DDBJ databases">
        <title>Verrucobacter flavum gen. nov., sp. nov. a new member of the family Verrucomicrobiaceae.</title>
        <authorList>
            <person name="Szuroczki S."/>
            <person name="Abbaszade G."/>
            <person name="Szabo A."/>
            <person name="Felfoldi T."/>
            <person name="Schumann P."/>
            <person name="Boka K."/>
            <person name="Keki Z."/>
            <person name="Toumi M."/>
            <person name="Toth E."/>
        </authorList>
    </citation>
    <scope>NUCLEOTIDE SEQUENCE [LARGE SCALE GENOMIC DNA]</scope>
    <source>
        <strain evidence="1 2">MG-N-17</strain>
    </source>
</reference>
<dbReference type="AlphaFoldDB" id="A0A5R8KGJ9"/>
<dbReference type="EMBL" id="VAUV01000006">
    <property type="protein sequence ID" value="TLD71085.1"/>
    <property type="molecule type" value="Genomic_DNA"/>
</dbReference>
<proteinExistence type="predicted"/>